<feature type="compositionally biased region" description="Acidic residues" evidence="1">
    <location>
        <begin position="47"/>
        <end position="62"/>
    </location>
</feature>
<gene>
    <name evidence="2" type="ORF">CCAM_LOCUS43453</name>
</gene>
<dbReference type="EMBL" id="OOIL02006791">
    <property type="protein sequence ID" value="VFR01678.1"/>
    <property type="molecule type" value="Genomic_DNA"/>
</dbReference>
<dbReference type="Proteomes" id="UP000595140">
    <property type="component" value="Unassembled WGS sequence"/>
</dbReference>
<organism evidence="2 3">
    <name type="scientific">Cuscuta campestris</name>
    <dbReference type="NCBI Taxonomy" id="132261"/>
    <lineage>
        <taxon>Eukaryota</taxon>
        <taxon>Viridiplantae</taxon>
        <taxon>Streptophyta</taxon>
        <taxon>Embryophyta</taxon>
        <taxon>Tracheophyta</taxon>
        <taxon>Spermatophyta</taxon>
        <taxon>Magnoliopsida</taxon>
        <taxon>eudicotyledons</taxon>
        <taxon>Gunneridae</taxon>
        <taxon>Pentapetalae</taxon>
        <taxon>asterids</taxon>
        <taxon>lamiids</taxon>
        <taxon>Solanales</taxon>
        <taxon>Convolvulaceae</taxon>
        <taxon>Cuscuteae</taxon>
        <taxon>Cuscuta</taxon>
        <taxon>Cuscuta subgen. Grammica</taxon>
        <taxon>Cuscuta sect. Cleistogrammica</taxon>
    </lineage>
</organism>
<reference evidence="2 3" key="1">
    <citation type="submission" date="2018-04" db="EMBL/GenBank/DDBJ databases">
        <authorList>
            <person name="Vogel A."/>
        </authorList>
    </citation>
    <scope>NUCLEOTIDE SEQUENCE [LARGE SCALE GENOMIC DNA]</scope>
</reference>
<keyword evidence="3" id="KW-1185">Reference proteome</keyword>
<name>A0A484NMT6_9ASTE</name>
<evidence type="ECO:0000313" key="2">
    <source>
        <dbReference type="EMBL" id="VFR01678.1"/>
    </source>
</evidence>
<evidence type="ECO:0000256" key="1">
    <source>
        <dbReference type="SAM" id="MobiDB-lite"/>
    </source>
</evidence>
<sequence length="147" mass="15705">MLTNPYSKSDQHPKDFDVDFADFSFPTNPHFTRSLHKLESQKRESDLESECCENGGEDDEEGGSGGAGERDGSKAGGCRCGGEVEPGAVDLRAVRGGKDPREELGAVDLRAVRGGGEGSASFFLSSSFVVDNLTRCSLASFHDEGRL</sequence>
<dbReference type="AlphaFoldDB" id="A0A484NMT6"/>
<feature type="compositionally biased region" description="Basic and acidic residues" evidence="1">
    <location>
        <begin position="36"/>
        <end position="46"/>
    </location>
</feature>
<evidence type="ECO:0000313" key="3">
    <source>
        <dbReference type="Proteomes" id="UP000595140"/>
    </source>
</evidence>
<feature type="region of interest" description="Disordered" evidence="1">
    <location>
        <begin position="1"/>
        <end position="81"/>
    </location>
</feature>
<proteinExistence type="predicted"/>
<accession>A0A484NMT6</accession>
<protein>
    <submittedName>
        <fullName evidence="2">Uncharacterized protein</fullName>
    </submittedName>
</protein>